<dbReference type="InterPro" id="IPR050861">
    <property type="entry name" value="Dihydroxyacetone_Kinase"/>
</dbReference>
<dbReference type="FunFam" id="1.25.40.340:FF:000002">
    <property type="entry name" value="Dihydroxyacetone kinase, L subunit"/>
    <property type="match status" value="1"/>
</dbReference>
<feature type="domain" description="DhaK" evidence="6">
    <location>
        <begin position="1"/>
        <end position="94"/>
    </location>
</feature>
<dbReference type="Gene3D" id="1.25.40.340">
    <property type="match status" value="1"/>
</dbReference>
<dbReference type="Gramene" id="Psat03G0431100-T1">
    <property type="protein sequence ID" value="KAI5429685.1"/>
    <property type="gene ID" value="KIW84_034311"/>
</dbReference>
<evidence type="ECO:0000259" key="5">
    <source>
        <dbReference type="PROSITE" id="PS51480"/>
    </source>
</evidence>
<reference evidence="7 8" key="1">
    <citation type="journal article" date="2022" name="Nat. Genet.">
        <title>Improved pea reference genome and pan-genome highlight genomic features and evolutionary characteristics.</title>
        <authorList>
            <person name="Yang T."/>
            <person name="Liu R."/>
            <person name="Luo Y."/>
            <person name="Hu S."/>
            <person name="Wang D."/>
            <person name="Wang C."/>
            <person name="Pandey M.K."/>
            <person name="Ge S."/>
            <person name="Xu Q."/>
            <person name="Li N."/>
            <person name="Li G."/>
            <person name="Huang Y."/>
            <person name="Saxena R.K."/>
            <person name="Ji Y."/>
            <person name="Li M."/>
            <person name="Yan X."/>
            <person name="He Y."/>
            <person name="Liu Y."/>
            <person name="Wang X."/>
            <person name="Xiang C."/>
            <person name="Varshney R.K."/>
            <person name="Ding H."/>
            <person name="Gao S."/>
            <person name="Zong X."/>
        </authorList>
    </citation>
    <scope>NUCLEOTIDE SEQUENCE [LARGE SCALE GENOMIC DNA]</scope>
    <source>
        <strain evidence="7 8">cv. Zhongwan 6</strain>
    </source>
</reference>
<comment type="caution">
    <text evidence="7">The sequence shown here is derived from an EMBL/GenBank/DDBJ whole genome shotgun (WGS) entry which is preliminary data.</text>
</comment>
<dbReference type="PANTHER" id="PTHR28629:SF4">
    <property type="entry name" value="TRIOKINASE_FMN CYCLASE"/>
    <property type="match status" value="1"/>
</dbReference>
<evidence type="ECO:0000256" key="1">
    <source>
        <dbReference type="ARBA" id="ARBA00022679"/>
    </source>
</evidence>
<dbReference type="SUPFAM" id="SSF101473">
    <property type="entry name" value="DhaL-like"/>
    <property type="match status" value="1"/>
</dbReference>
<dbReference type="InterPro" id="IPR004007">
    <property type="entry name" value="DhaL_dom"/>
</dbReference>
<dbReference type="SMART" id="SM01120">
    <property type="entry name" value="Dak2"/>
    <property type="match status" value="1"/>
</dbReference>
<dbReference type="Pfam" id="PF02734">
    <property type="entry name" value="Dak2"/>
    <property type="match status" value="1"/>
</dbReference>
<dbReference type="GO" id="GO:0005524">
    <property type="term" value="F:ATP binding"/>
    <property type="evidence" value="ECO:0007669"/>
    <property type="project" value="UniProtKB-KW"/>
</dbReference>
<evidence type="ECO:0000256" key="4">
    <source>
        <dbReference type="ARBA" id="ARBA00022840"/>
    </source>
</evidence>
<sequence length="380" mass="40928">MLAASTHVSWFVHCCKKVHLLQTDVAAGCGHGGRILLLSRLFFRQMEEHGLAVDRVYTGSFMTSLDMEGLSISIMRADRSILQRLDAETKAPYWPVGVSGNRLPAKIPVPIPRPRSAKIVEPQSQPLKLTEQRQLLELVIVAAATAPLNDAAETVGEIGSTIGKSMGGTSGTIYSILCKAACAQLKTSSHSVITSKQGVKALASAMDVVSKYGGAKVGYRTFLDALIPALSSLEKRLSSGDDPATAFLTSSQAALDGAESTKKMRAKAGRTLYVPREIQSSVPDPGAYATASWYKDSSVNSVPLTVHGLFQLVLQAVTAASNRYWGLSMYRTAHKPTAASNSMLTIVFKWKMAKIRWLTLPLDNSGVTVYMLLAAVRPQM</sequence>
<dbReference type="PROSITE" id="PS51480">
    <property type="entry name" value="DHAL"/>
    <property type="match status" value="1"/>
</dbReference>
<evidence type="ECO:0000313" key="7">
    <source>
        <dbReference type="EMBL" id="KAI5429685.1"/>
    </source>
</evidence>
<dbReference type="Pfam" id="PF02733">
    <property type="entry name" value="Dak1"/>
    <property type="match status" value="1"/>
</dbReference>
<protein>
    <recommendedName>
        <fullName evidence="9">DhaL domain-containing protein</fullName>
    </recommendedName>
</protein>
<evidence type="ECO:0008006" key="9">
    <source>
        <dbReference type="Google" id="ProtNLM"/>
    </source>
</evidence>
<keyword evidence="8" id="KW-1185">Reference proteome</keyword>
<dbReference type="Gene3D" id="3.30.1180.20">
    <property type="entry name" value="Dihydroxyacetone kinase, domain 2"/>
    <property type="match status" value="1"/>
</dbReference>
<dbReference type="EMBL" id="JAMSHJ010000003">
    <property type="protein sequence ID" value="KAI5429685.1"/>
    <property type="molecule type" value="Genomic_DNA"/>
</dbReference>
<gene>
    <name evidence="7" type="ORF">KIW84_034311</name>
</gene>
<accession>A0A9D4Y2G6</accession>
<evidence type="ECO:0000256" key="3">
    <source>
        <dbReference type="ARBA" id="ARBA00022777"/>
    </source>
</evidence>
<dbReference type="InterPro" id="IPR004006">
    <property type="entry name" value="DhaK_dom"/>
</dbReference>
<organism evidence="7 8">
    <name type="scientific">Pisum sativum</name>
    <name type="common">Garden pea</name>
    <name type="synonym">Lathyrus oleraceus</name>
    <dbReference type="NCBI Taxonomy" id="3888"/>
    <lineage>
        <taxon>Eukaryota</taxon>
        <taxon>Viridiplantae</taxon>
        <taxon>Streptophyta</taxon>
        <taxon>Embryophyta</taxon>
        <taxon>Tracheophyta</taxon>
        <taxon>Spermatophyta</taxon>
        <taxon>Magnoliopsida</taxon>
        <taxon>eudicotyledons</taxon>
        <taxon>Gunneridae</taxon>
        <taxon>Pentapetalae</taxon>
        <taxon>rosids</taxon>
        <taxon>fabids</taxon>
        <taxon>Fabales</taxon>
        <taxon>Fabaceae</taxon>
        <taxon>Papilionoideae</taxon>
        <taxon>50 kb inversion clade</taxon>
        <taxon>NPAAA clade</taxon>
        <taxon>Hologalegina</taxon>
        <taxon>IRL clade</taxon>
        <taxon>Fabeae</taxon>
        <taxon>Lathyrus</taxon>
    </lineage>
</organism>
<proteinExistence type="predicted"/>
<dbReference type="AlphaFoldDB" id="A0A9D4Y2G6"/>
<dbReference type="GO" id="GO:0019563">
    <property type="term" value="P:glycerol catabolic process"/>
    <property type="evidence" value="ECO:0007669"/>
    <property type="project" value="TreeGrafter"/>
</dbReference>
<evidence type="ECO:0000256" key="2">
    <source>
        <dbReference type="ARBA" id="ARBA00022741"/>
    </source>
</evidence>
<keyword evidence="4" id="KW-0067">ATP-binding</keyword>
<dbReference type="InterPro" id="IPR036117">
    <property type="entry name" value="DhaL_dom_sf"/>
</dbReference>
<feature type="domain" description="DhaL" evidence="5">
    <location>
        <begin position="62"/>
        <end position="299"/>
    </location>
</feature>
<dbReference type="GO" id="GO:0004371">
    <property type="term" value="F:glycerone kinase activity"/>
    <property type="evidence" value="ECO:0007669"/>
    <property type="project" value="InterPro"/>
</dbReference>
<keyword evidence="3" id="KW-0418">Kinase</keyword>
<dbReference type="Proteomes" id="UP001058974">
    <property type="component" value="Chromosome 3"/>
</dbReference>
<evidence type="ECO:0000313" key="8">
    <source>
        <dbReference type="Proteomes" id="UP001058974"/>
    </source>
</evidence>
<dbReference type="GO" id="GO:0005829">
    <property type="term" value="C:cytosol"/>
    <property type="evidence" value="ECO:0007669"/>
    <property type="project" value="TreeGrafter"/>
</dbReference>
<keyword evidence="2" id="KW-0547">Nucleotide-binding</keyword>
<dbReference type="PANTHER" id="PTHR28629">
    <property type="entry name" value="TRIOKINASE/FMN CYCLASE"/>
    <property type="match status" value="1"/>
</dbReference>
<evidence type="ECO:0000259" key="6">
    <source>
        <dbReference type="PROSITE" id="PS51481"/>
    </source>
</evidence>
<dbReference type="PROSITE" id="PS51481">
    <property type="entry name" value="DHAK"/>
    <property type="match status" value="1"/>
</dbReference>
<dbReference type="SUPFAM" id="SSF82549">
    <property type="entry name" value="DAK1/DegV-like"/>
    <property type="match status" value="1"/>
</dbReference>
<keyword evidence="1" id="KW-0808">Transferase</keyword>
<name>A0A9D4Y2G6_PEA</name>